<dbReference type="PANTHER" id="PTHR30514">
    <property type="entry name" value="GLUCOKINASE"/>
    <property type="match status" value="1"/>
</dbReference>
<dbReference type="Pfam" id="PF01418">
    <property type="entry name" value="HTH_6"/>
    <property type="match status" value="1"/>
</dbReference>
<dbReference type="GO" id="GO:1901135">
    <property type="term" value="P:carbohydrate derivative metabolic process"/>
    <property type="evidence" value="ECO:0007669"/>
    <property type="project" value="InterPro"/>
</dbReference>
<dbReference type="InterPro" id="IPR009057">
    <property type="entry name" value="Homeodomain-like_sf"/>
</dbReference>
<dbReference type="GO" id="GO:0003700">
    <property type="term" value="F:DNA-binding transcription factor activity"/>
    <property type="evidence" value="ECO:0007669"/>
    <property type="project" value="InterPro"/>
</dbReference>
<dbReference type="GO" id="GO:0097367">
    <property type="term" value="F:carbohydrate derivative binding"/>
    <property type="evidence" value="ECO:0007669"/>
    <property type="project" value="InterPro"/>
</dbReference>
<reference evidence="3" key="1">
    <citation type="submission" date="2015-01" db="EMBL/GenBank/DDBJ databases">
        <authorList>
            <person name="Andreevskaya M."/>
        </authorList>
    </citation>
    <scope>NUCLEOTIDE SEQUENCE [LARGE SCALE GENOMIC DNA]</scope>
    <source>
        <strain evidence="3">MKFS47</strain>
    </source>
</reference>
<dbReference type="RefSeq" id="WP_047914666.1">
    <property type="nucleotide sequence ID" value="NZ_LN774769.1"/>
</dbReference>
<dbReference type="KEGG" id="lpk:LACPI_0176"/>
<dbReference type="Gene3D" id="3.40.50.10490">
    <property type="entry name" value="Glucose-6-phosphate isomerase like protein, domain 1"/>
    <property type="match status" value="1"/>
</dbReference>
<feature type="domain" description="HTH rpiR-type" evidence="1">
    <location>
        <begin position="4"/>
        <end position="80"/>
    </location>
</feature>
<dbReference type="Gene3D" id="1.10.10.10">
    <property type="entry name" value="Winged helix-like DNA-binding domain superfamily/Winged helix DNA-binding domain"/>
    <property type="match status" value="1"/>
</dbReference>
<dbReference type="InterPro" id="IPR036388">
    <property type="entry name" value="WH-like_DNA-bd_sf"/>
</dbReference>
<sequence length="269" mass="30554">MGLLIIRLITFLNSQSPDSTYYHVAVTMLENYSRIHLISIEEIAKLCHVSKSTISKFTRQLGFDDYLDLKDNAAFVENRFNNPLNYVSNILTSIESDGVNDYLDAVCKDINYLREHMDLSAIDHVAKAISDYDNVAAFGLMFSESAALDLQCKLAYNGKFIRSFQDDVLQEAFLKKAKADTLILILTNSGEYLTKQQIKLGTPKKNVFSSTQAKIAVISSNPEVKTLSFVSESIIFPHQTKYQTHGILYQIINDLIVHRYRYFHGISTR</sequence>
<evidence type="ECO:0000313" key="2">
    <source>
        <dbReference type="EMBL" id="CEN27376.1"/>
    </source>
</evidence>
<protein>
    <submittedName>
        <fullName evidence="2">RpiR-like transcriptional regulator</fullName>
    </submittedName>
</protein>
<dbReference type="PANTHER" id="PTHR30514:SF1">
    <property type="entry name" value="HTH-TYPE TRANSCRIPTIONAL REGULATOR HEXR-RELATED"/>
    <property type="match status" value="1"/>
</dbReference>
<dbReference type="GO" id="GO:0003677">
    <property type="term" value="F:DNA binding"/>
    <property type="evidence" value="ECO:0007669"/>
    <property type="project" value="InterPro"/>
</dbReference>
<evidence type="ECO:0000259" key="1">
    <source>
        <dbReference type="PROSITE" id="PS51071"/>
    </source>
</evidence>
<dbReference type="SUPFAM" id="SSF53697">
    <property type="entry name" value="SIS domain"/>
    <property type="match status" value="1"/>
</dbReference>
<dbReference type="STRING" id="1364.LP2241_10150"/>
<accession>A0A0D6DUG2</accession>
<dbReference type="Proteomes" id="UP000033166">
    <property type="component" value="Chromosome I"/>
</dbReference>
<dbReference type="InterPro" id="IPR046348">
    <property type="entry name" value="SIS_dom_sf"/>
</dbReference>
<dbReference type="AlphaFoldDB" id="A0A0D6DUG2"/>
<dbReference type="PROSITE" id="PS51071">
    <property type="entry name" value="HTH_RPIR"/>
    <property type="match status" value="1"/>
</dbReference>
<organism evidence="2 3">
    <name type="scientific">Pseudolactococcus piscium MKFS47</name>
    <dbReference type="NCBI Taxonomy" id="297352"/>
    <lineage>
        <taxon>Bacteria</taxon>
        <taxon>Bacillati</taxon>
        <taxon>Bacillota</taxon>
        <taxon>Bacilli</taxon>
        <taxon>Lactobacillales</taxon>
        <taxon>Streptococcaceae</taxon>
        <taxon>Pseudolactococcus</taxon>
    </lineage>
</organism>
<gene>
    <name evidence="2" type="ORF">LACPI_0176</name>
</gene>
<dbReference type="InterPro" id="IPR047640">
    <property type="entry name" value="RpiR-like"/>
</dbReference>
<evidence type="ECO:0000313" key="3">
    <source>
        <dbReference type="Proteomes" id="UP000033166"/>
    </source>
</evidence>
<dbReference type="SUPFAM" id="SSF46689">
    <property type="entry name" value="Homeodomain-like"/>
    <property type="match status" value="1"/>
</dbReference>
<proteinExistence type="predicted"/>
<dbReference type="HOGENOM" id="CLU_055769_6_1_9"/>
<dbReference type="EMBL" id="LN774769">
    <property type="protein sequence ID" value="CEN27376.1"/>
    <property type="molecule type" value="Genomic_DNA"/>
</dbReference>
<dbReference type="InterPro" id="IPR000281">
    <property type="entry name" value="HTH_RpiR"/>
</dbReference>
<name>A0A0D6DUG2_9LACT</name>